<evidence type="ECO:0000313" key="4">
    <source>
        <dbReference type="Proteomes" id="UP000183039"/>
    </source>
</evidence>
<dbReference type="Proteomes" id="UP000065511">
    <property type="component" value="Chromosome"/>
</dbReference>
<name>A0A0S3KBK3_9ENTE</name>
<protein>
    <submittedName>
        <fullName evidence="2">Uncharacterized protein</fullName>
    </submittedName>
</protein>
<evidence type="ECO:0000313" key="2">
    <source>
        <dbReference type="EMBL" id="OJG87753.1"/>
    </source>
</evidence>
<proteinExistence type="predicted"/>
<reference evidence="2 4" key="1">
    <citation type="submission" date="2014-12" db="EMBL/GenBank/DDBJ databases">
        <title>Draft genome sequences of 29 type strains of Enterococci.</title>
        <authorList>
            <person name="Zhong Z."/>
            <person name="Sun Z."/>
            <person name="Liu W."/>
            <person name="Zhang W."/>
            <person name="Zhang H."/>
        </authorList>
    </citation>
    <scope>NUCLEOTIDE SEQUENCE [LARGE SCALE GENOMIC DNA]</scope>
    <source>
        <strain evidence="2 4">DSM 22801</strain>
    </source>
</reference>
<evidence type="ECO:0000313" key="3">
    <source>
        <dbReference type="Proteomes" id="UP000065511"/>
    </source>
</evidence>
<dbReference type="OrthoDB" id="2185460at2"/>
<dbReference type="RefSeq" id="WP_071878871.1">
    <property type="nucleotide sequence ID" value="NZ_JXLC01000027.1"/>
</dbReference>
<dbReference type="KEGG" id="ess:ATZ33_08740"/>
<dbReference type="EMBL" id="CP013614">
    <property type="protein sequence ID" value="ALS01449.1"/>
    <property type="molecule type" value="Genomic_DNA"/>
</dbReference>
<organism evidence="2 4">
    <name type="scientific">Enterococcus silesiacus</name>
    <dbReference type="NCBI Taxonomy" id="332949"/>
    <lineage>
        <taxon>Bacteria</taxon>
        <taxon>Bacillati</taxon>
        <taxon>Bacillota</taxon>
        <taxon>Bacilli</taxon>
        <taxon>Lactobacillales</taxon>
        <taxon>Enterococcaceae</taxon>
        <taxon>Enterococcus</taxon>
    </lineage>
</organism>
<accession>A0A0S3KBK3</accession>
<gene>
    <name evidence="1" type="ORF">ATZ33_08740</name>
    <name evidence="2" type="ORF">RV15_GL001886</name>
</gene>
<dbReference type="EMBL" id="JXLC01000027">
    <property type="protein sequence ID" value="OJG87753.1"/>
    <property type="molecule type" value="Genomic_DNA"/>
</dbReference>
<reference evidence="1 3" key="2">
    <citation type="submission" date="2015-12" db="EMBL/GenBank/DDBJ databases">
        <authorList>
            <person name="Lauer A."/>
            <person name="Humrighouse B."/>
            <person name="Loparev V."/>
            <person name="Shewmaker P.L."/>
            <person name="Whitney A.M."/>
            <person name="McLaughlin R.W."/>
        </authorList>
    </citation>
    <scope>NUCLEOTIDE SEQUENCE [LARGE SCALE GENOMIC DNA]</scope>
    <source>
        <strain evidence="1 3">LMG 23085</strain>
    </source>
</reference>
<dbReference type="Proteomes" id="UP000183039">
    <property type="component" value="Unassembled WGS sequence"/>
</dbReference>
<keyword evidence="3" id="KW-1185">Reference proteome</keyword>
<evidence type="ECO:0000313" key="1">
    <source>
        <dbReference type="EMBL" id="ALS01449.1"/>
    </source>
</evidence>
<dbReference type="AlphaFoldDB" id="A0A0S3KBK3"/>
<sequence length="87" mass="9902">MEREISVAVTCKNCENDVIGKFLLNTRTDKADHQRVNIPLGELTLSENEIELVCDDILVDDEINLHYDCKNCGTKNHVTILVIDEMK</sequence>